<dbReference type="InParanoid" id="F4R688"/>
<keyword evidence="2" id="KW-1185">Reference proteome</keyword>
<name>F4R688_MELLP</name>
<dbReference type="Proteomes" id="UP000001072">
    <property type="component" value="Unassembled WGS sequence"/>
</dbReference>
<protein>
    <submittedName>
        <fullName evidence="1">Uncharacterized protein</fullName>
    </submittedName>
</protein>
<dbReference type="HOGENOM" id="CLU_535360_0_0_1"/>
<dbReference type="VEuPathDB" id="FungiDB:MELLADRAFT_58872"/>
<evidence type="ECO:0000313" key="2">
    <source>
        <dbReference type="Proteomes" id="UP000001072"/>
    </source>
</evidence>
<dbReference type="KEGG" id="mlr:MELLADRAFT_58872"/>
<dbReference type="OrthoDB" id="2505437at2759"/>
<evidence type="ECO:0000313" key="1">
    <source>
        <dbReference type="EMBL" id="EGG12509.1"/>
    </source>
</evidence>
<proteinExistence type="predicted"/>
<dbReference type="GeneID" id="18929247"/>
<organism evidence="2">
    <name type="scientific">Melampsora larici-populina (strain 98AG31 / pathotype 3-4-7)</name>
    <name type="common">Poplar leaf rust fungus</name>
    <dbReference type="NCBI Taxonomy" id="747676"/>
    <lineage>
        <taxon>Eukaryota</taxon>
        <taxon>Fungi</taxon>
        <taxon>Dikarya</taxon>
        <taxon>Basidiomycota</taxon>
        <taxon>Pucciniomycotina</taxon>
        <taxon>Pucciniomycetes</taxon>
        <taxon>Pucciniales</taxon>
        <taxon>Melampsoraceae</taxon>
        <taxon>Melampsora</taxon>
    </lineage>
</organism>
<gene>
    <name evidence="1" type="ORF">MELLADRAFT_58872</name>
</gene>
<dbReference type="AlphaFoldDB" id="F4R688"/>
<dbReference type="RefSeq" id="XP_007404884.1">
    <property type="nucleotide sequence ID" value="XM_007404822.1"/>
</dbReference>
<sequence>MSKNIVTESDLGPETRLPPVQLVEHLLGSLQEDQKVDAFDLESAINAFTNFQEPMSNSKISELTISGSIIVQFLVASKETIGDYEQWTIMSPPMKVRLVDLLNKILNQGFIRSLFSLRDHIRTLALGSKPRHSASAMATLPDVLIASVIDYINGDISNNLPQSAALQTCPSWSHQTIELVVRIPTDQEQLMDVLFSSIPRNDKLSYEIKLACLSLLYCLCCLDNWSPFQPDQACDQLASFITSLDENISVSQISVSQILCLYGVSFKSINTSPFLRHYLADSSDLSVFAPQNLLGDIKLNTAQNTLFSDGGEMMPWVWLHADFCPDVETKLKKSEVHPVLSSAGNPKNFFFGLSPPEGLSPSTWNRIWRSIFSILLDIHERTRNQDKFENSTVDGRGRLSRLVVEALQRLFENVFDLPEKRYFIRQVIGLPSKDITFFLQKAQKNLHKFLNQTLSVVQQSMESIKTEDTNYMSEATDCLDFLNFWAENQFGKPTDLSLTMFLHVHQADA</sequence>
<dbReference type="EMBL" id="GL883091">
    <property type="protein sequence ID" value="EGG12509.1"/>
    <property type="molecule type" value="Genomic_DNA"/>
</dbReference>
<accession>F4R688</accession>
<reference evidence="2" key="1">
    <citation type="journal article" date="2011" name="Proc. Natl. Acad. Sci. U.S.A.">
        <title>Obligate biotrophy features unraveled by the genomic analysis of rust fungi.</title>
        <authorList>
            <person name="Duplessis S."/>
            <person name="Cuomo C.A."/>
            <person name="Lin Y.-C."/>
            <person name="Aerts A."/>
            <person name="Tisserant E."/>
            <person name="Veneault-Fourrey C."/>
            <person name="Joly D.L."/>
            <person name="Hacquard S."/>
            <person name="Amselem J."/>
            <person name="Cantarel B.L."/>
            <person name="Chiu R."/>
            <person name="Coutinho P.M."/>
            <person name="Feau N."/>
            <person name="Field M."/>
            <person name="Frey P."/>
            <person name="Gelhaye E."/>
            <person name="Goldberg J."/>
            <person name="Grabherr M.G."/>
            <person name="Kodira C.D."/>
            <person name="Kohler A."/>
            <person name="Kuees U."/>
            <person name="Lindquist E.A."/>
            <person name="Lucas S.M."/>
            <person name="Mago R."/>
            <person name="Mauceli E."/>
            <person name="Morin E."/>
            <person name="Murat C."/>
            <person name="Pangilinan J.L."/>
            <person name="Park R."/>
            <person name="Pearson M."/>
            <person name="Quesneville H."/>
            <person name="Rouhier N."/>
            <person name="Sakthikumar S."/>
            <person name="Salamov A.A."/>
            <person name="Schmutz J."/>
            <person name="Selles B."/>
            <person name="Shapiro H."/>
            <person name="Tanguay P."/>
            <person name="Tuskan G.A."/>
            <person name="Henrissat B."/>
            <person name="Van de Peer Y."/>
            <person name="Rouze P."/>
            <person name="Ellis J.G."/>
            <person name="Dodds P.N."/>
            <person name="Schein J.E."/>
            <person name="Zhong S."/>
            <person name="Hamelin R.C."/>
            <person name="Grigoriev I.V."/>
            <person name="Szabo L.J."/>
            <person name="Martin F."/>
        </authorList>
    </citation>
    <scope>NUCLEOTIDE SEQUENCE [LARGE SCALE GENOMIC DNA]</scope>
    <source>
        <strain evidence="2">98AG31 / pathotype 3-4-7</strain>
    </source>
</reference>